<accession>A0AAD4UXB1</accession>
<evidence type="ECO:0000313" key="3">
    <source>
        <dbReference type="Proteomes" id="UP001054821"/>
    </source>
</evidence>
<feature type="region of interest" description="Disordered" evidence="1">
    <location>
        <begin position="79"/>
        <end position="136"/>
    </location>
</feature>
<feature type="compositionally biased region" description="Basic residues" evidence="1">
    <location>
        <begin position="85"/>
        <end position="95"/>
    </location>
</feature>
<dbReference type="AlphaFoldDB" id="A0AAD4UXB1"/>
<keyword evidence="3" id="KW-1185">Reference proteome</keyword>
<gene>
    <name evidence="2" type="ORF">L3X38_043184</name>
</gene>
<reference evidence="2 3" key="1">
    <citation type="journal article" date="2022" name="G3 (Bethesda)">
        <title>Whole-genome sequence and methylome profiling of the almond [Prunus dulcis (Mill.) D.A. Webb] cultivar 'Nonpareil'.</title>
        <authorList>
            <person name="D'Amico-Willman K.M."/>
            <person name="Ouma W.Z."/>
            <person name="Meulia T."/>
            <person name="Sideli G.M."/>
            <person name="Gradziel T.M."/>
            <person name="Fresnedo-Ramirez J."/>
        </authorList>
    </citation>
    <scope>NUCLEOTIDE SEQUENCE [LARGE SCALE GENOMIC DNA]</scope>
    <source>
        <strain evidence="2">Clone GOH B32 T37-40</strain>
    </source>
</reference>
<sequence length="322" mass="35954">MSRLLPGMEMVGYAPSCQCSYSFFVWWSGVSGSNFWQPTANVFRDLFKGCDFAVGESAGDMETILEVVIVRWNANEGDNEEKKSHVIKRKRKRTAKIAEQTNEVEEHAQIQSEAEEDPEAAVEPHSSPLGTTQASQIKRVKTFAQKHKIPKVENLTRSETAGASPTPIVSRACHLADLRIHELAEKPGLVLPVVLKLTKPVRTYSSKTRKTSKISAPPSKAKKTVSVEKLAETTTVIKSPVTQQTSKVPTPQPSTKDFETQTVSSTYKITEVASSVDTRKKVMESPKRVRLSQRALGLSREHIRQKNLRCWFILLQLLQAIK</sequence>
<proteinExistence type="predicted"/>
<feature type="region of interest" description="Disordered" evidence="1">
    <location>
        <begin position="241"/>
        <end position="261"/>
    </location>
</feature>
<comment type="caution">
    <text evidence="2">The sequence shown here is derived from an EMBL/GenBank/DDBJ whole genome shotgun (WGS) entry which is preliminary data.</text>
</comment>
<dbReference type="EMBL" id="JAJFAZ020000008">
    <property type="protein sequence ID" value="KAI5314008.1"/>
    <property type="molecule type" value="Genomic_DNA"/>
</dbReference>
<evidence type="ECO:0000313" key="2">
    <source>
        <dbReference type="EMBL" id="KAI5314008.1"/>
    </source>
</evidence>
<organism evidence="2 3">
    <name type="scientific">Prunus dulcis</name>
    <name type="common">Almond</name>
    <name type="synonym">Amygdalus dulcis</name>
    <dbReference type="NCBI Taxonomy" id="3755"/>
    <lineage>
        <taxon>Eukaryota</taxon>
        <taxon>Viridiplantae</taxon>
        <taxon>Streptophyta</taxon>
        <taxon>Embryophyta</taxon>
        <taxon>Tracheophyta</taxon>
        <taxon>Spermatophyta</taxon>
        <taxon>Magnoliopsida</taxon>
        <taxon>eudicotyledons</taxon>
        <taxon>Gunneridae</taxon>
        <taxon>Pentapetalae</taxon>
        <taxon>rosids</taxon>
        <taxon>fabids</taxon>
        <taxon>Rosales</taxon>
        <taxon>Rosaceae</taxon>
        <taxon>Amygdaloideae</taxon>
        <taxon>Amygdaleae</taxon>
        <taxon>Prunus</taxon>
    </lineage>
</organism>
<name>A0AAD4UXB1_PRUDU</name>
<evidence type="ECO:0000256" key="1">
    <source>
        <dbReference type="SAM" id="MobiDB-lite"/>
    </source>
</evidence>
<protein>
    <submittedName>
        <fullName evidence="2">Uncharacterized protein</fullName>
    </submittedName>
</protein>
<dbReference type="Proteomes" id="UP001054821">
    <property type="component" value="Chromosome 8"/>
</dbReference>